<dbReference type="AlphaFoldDB" id="A0AAV9Q2S9"/>
<accession>A0AAV9Q2S9</accession>
<dbReference type="Proteomes" id="UP001345827">
    <property type="component" value="Unassembled WGS sequence"/>
</dbReference>
<evidence type="ECO:0000313" key="1">
    <source>
        <dbReference type="EMBL" id="KAK5534057.1"/>
    </source>
</evidence>
<dbReference type="EMBL" id="JAXLQG010000012">
    <property type="protein sequence ID" value="KAK5534057.1"/>
    <property type="molecule type" value="Genomic_DNA"/>
</dbReference>
<reference evidence="1 2" key="1">
    <citation type="submission" date="2023-06" db="EMBL/GenBank/DDBJ databases">
        <title>Black Yeasts Isolated from many extreme environments.</title>
        <authorList>
            <person name="Coleine C."/>
            <person name="Stajich J.E."/>
            <person name="Selbmann L."/>
        </authorList>
    </citation>
    <scope>NUCLEOTIDE SEQUENCE [LARGE SCALE GENOMIC DNA]</scope>
    <source>
        <strain evidence="1 2">CCFEE 5887</strain>
    </source>
</reference>
<organism evidence="1 2">
    <name type="scientific">Vermiconidia calcicola</name>
    <dbReference type="NCBI Taxonomy" id="1690605"/>
    <lineage>
        <taxon>Eukaryota</taxon>
        <taxon>Fungi</taxon>
        <taxon>Dikarya</taxon>
        <taxon>Ascomycota</taxon>
        <taxon>Pezizomycotina</taxon>
        <taxon>Dothideomycetes</taxon>
        <taxon>Dothideomycetidae</taxon>
        <taxon>Mycosphaerellales</taxon>
        <taxon>Extremaceae</taxon>
        <taxon>Vermiconidia</taxon>
    </lineage>
</organism>
<name>A0AAV9Q2S9_9PEZI</name>
<comment type="caution">
    <text evidence="1">The sequence shown here is derived from an EMBL/GenBank/DDBJ whole genome shotgun (WGS) entry which is preliminary data.</text>
</comment>
<proteinExistence type="predicted"/>
<evidence type="ECO:0000313" key="2">
    <source>
        <dbReference type="Proteomes" id="UP001345827"/>
    </source>
</evidence>
<sequence>MQTIRGEEVNNLRKGTIHFSQSDASQPLQDITDLRFFNIDYRYITNTVGGAGVDILAPSEEQFKQTVSSLASSDTSPNVWIASDSLAKSFYSTIMTDLGQISAAPNILTNATTLQYFTKNITDMQKSTLNAIPGPATDSYDALKAQTGPLQTSASVISTKYLCQVPTRKSWGSLFTSILVADLVFMQALWKVFTMCTDAWLSHKDPRGTKQNCPSLQALRVE</sequence>
<gene>
    <name evidence="1" type="ORF">LTR25_007037</name>
</gene>
<protein>
    <submittedName>
        <fullName evidence="1">Uncharacterized protein</fullName>
    </submittedName>
</protein>
<keyword evidence="2" id="KW-1185">Reference proteome</keyword>